<comment type="caution">
    <text evidence="9">The sequence shown here is derived from an EMBL/GenBank/DDBJ whole genome shotgun (WGS) entry which is preliminary data.</text>
</comment>
<dbReference type="NCBIfam" id="TIGR00705">
    <property type="entry name" value="SppA_67K"/>
    <property type="match status" value="1"/>
</dbReference>
<feature type="domain" description="Peptidase S49" evidence="8">
    <location>
        <begin position="370"/>
        <end position="521"/>
    </location>
</feature>
<dbReference type="Pfam" id="PF01343">
    <property type="entry name" value="Peptidase_S49"/>
    <property type="match status" value="2"/>
</dbReference>
<dbReference type="EMBL" id="QPJS01000005">
    <property type="protein sequence ID" value="RCX02124.1"/>
    <property type="molecule type" value="Genomic_DNA"/>
</dbReference>
<keyword evidence="4" id="KW-0378">Hydrolase</keyword>
<sequence length="585" mass="64944">MKTFFKMLIASILGGAILLSLIIFIIAGIGMASKKEFVLKENTVLSIDLNIPILERNYNNPFENFDPFTGEPQKSVGLYELIKAIDEASENEKIAGIYLKAGSVQAGFGTLKELRDALLRFKDSGKFIIAYDENMSQRGMYLSSVADSIYVAPEGIVEFGGLSTSIPFFRKFLENAGIKAEVVRGSNNKFKSAVEPYLEYEISEANRQQISTLQQSIWAVMRSDISKSRNIAENTLDDLANTREATLPAKAAEYGLITRPAYIDEIRNVLTTLTNNEKYDDVHFANASQLLSTARKEKTKVVKDRIAIVFAQGEINSGEGSETQIGSDRIAAAIRKAHEDDKVKAIVLRVNSPGGSVLASDIILREAIRAKEKKPFIVSFGDLAASGGYYISCMADTIVAQPTTITGSIGVFGLFFSAQDLLNNKLGVRFDVVKTHEFADFGAVDRPLKESEKRFLQQYIDKFYGEFLQKVATGRKLDSLFVDSIGQGRVWTGGWGLKLGLVDVHGGLNDALKIAAKKAGLETYKVVEYPEPENPLTAFLKQFGLDATSRMKKELGMLYPYYERIKNLYSQQGLLMRMEYDLMFE</sequence>
<accession>A0A369A3U4</accession>
<dbReference type="PANTHER" id="PTHR33209:SF1">
    <property type="entry name" value="PEPTIDASE S49 DOMAIN-CONTAINING PROTEIN"/>
    <property type="match status" value="1"/>
</dbReference>
<evidence type="ECO:0000313" key="9">
    <source>
        <dbReference type="EMBL" id="RCX02124.1"/>
    </source>
</evidence>
<evidence type="ECO:0000256" key="6">
    <source>
        <dbReference type="ARBA" id="ARBA00023136"/>
    </source>
</evidence>
<feature type="active site" description="Nucleophile" evidence="7">
    <location>
        <position position="386"/>
    </location>
</feature>
<dbReference type="Proteomes" id="UP000253517">
    <property type="component" value="Unassembled WGS sequence"/>
</dbReference>
<dbReference type="AlphaFoldDB" id="A0A369A3U4"/>
<feature type="active site" description="Proton donor/acceptor" evidence="7">
    <location>
        <position position="191"/>
    </location>
</feature>
<gene>
    <name evidence="9" type="ORF">DES35_10595</name>
</gene>
<protein>
    <submittedName>
        <fullName evidence="9">Protease-4</fullName>
    </submittedName>
</protein>
<dbReference type="GO" id="GO:0016020">
    <property type="term" value="C:membrane"/>
    <property type="evidence" value="ECO:0007669"/>
    <property type="project" value="UniProtKB-SubCell"/>
</dbReference>
<dbReference type="InterPro" id="IPR004635">
    <property type="entry name" value="Pept_S49_SppA"/>
</dbReference>
<keyword evidence="10" id="KW-1185">Reference proteome</keyword>
<evidence type="ECO:0000256" key="2">
    <source>
        <dbReference type="ARBA" id="ARBA00008683"/>
    </source>
</evidence>
<dbReference type="RefSeq" id="WP_114366497.1">
    <property type="nucleotide sequence ID" value="NZ_BHZF01000004.1"/>
</dbReference>
<comment type="similarity">
    <text evidence="2">Belongs to the peptidase S49 family.</text>
</comment>
<dbReference type="GO" id="GO:0008236">
    <property type="term" value="F:serine-type peptidase activity"/>
    <property type="evidence" value="ECO:0007669"/>
    <property type="project" value="UniProtKB-KW"/>
</dbReference>
<comment type="subcellular location">
    <subcellularLocation>
        <location evidence="1">Membrane</location>
    </subcellularLocation>
</comment>
<dbReference type="InterPro" id="IPR047217">
    <property type="entry name" value="S49_SppA_67K_type_N"/>
</dbReference>
<dbReference type="CDD" id="cd07023">
    <property type="entry name" value="S49_Sppa_N_C"/>
    <property type="match status" value="1"/>
</dbReference>
<dbReference type="InterPro" id="IPR004634">
    <property type="entry name" value="Pept_S49_pIV"/>
</dbReference>
<proteinExistence type="inferred from homology"/>
<organism evidence="9 10">
    <name type="scientific">Schleiferia thermophila</name>
    <dbReference type="NCBI Taxonomy" id="884107"/>
    <lineage>
        <taxon>Bacteria</taxon>
        <taxon>Pseudomonadati</taxon>
        <taxon>Bacteroidota</taxon>
        <taxon>Flavobacteriia</taxon>
        <taxon>Flavobacteriales</taxon>
        <taxon>Schleiferiaceae</taxon>
        <taxon>Schleiferia</taxon>
    </lineage>
</organism>
<dbReference type="InterPro" id="IPR029045">
    <property type="entry name" value="ClpP/crotonase-like_dom_sf"/>
</dbReference>
<evidence type="ECO:0000256" key="4">
    <source>
        <dbReference type="ARBA" id="ARBA00022801"/>
    </source>
</evidence>
<dbReference type="InterPro" id="IPR002142">
    <property type="entry name" value="Peptidase_S49"/>
</dbReference>
<evidence type="ECO:0000256" key="5">
    <source>
        <dbReference type="ARBA" id="ARBA00022825"/>
    </source>
</evidence>
<dbReference type="PANTHER" id="PTHR33209">
    <property type="entry name" value="PROTEASE 4"/>
    <property type="match status" value="1"/>
</dbReference>
<dbReference type="NCBIfam" id="TIGR00706">
    <property type="entry name" value="SppA_dom"/>
    <property type="match status" value="1"/>
</dbReference>
<reference evidence="9 10" key="1">
    <citation type="submission" date="2018-07" db="EMBL/GenBank/DDBJ databases">
        <title>Genomic Encyclopedia of Type Strains, Phase IV (KMG-IV): sequencing the most valuable type-strain genomes for metagenomic binning, comparative biology and taxonomic classification.</title>
        <authorList>
            <person name="Goeker M."/>
        </authorList>
    </citation>
    <scope>NUCLEOTIDE SEQUENCE [LARGE SCALE GENOMIC DNA]</scope>
    <source>
        <strain evidence="9 10">DSM 21410</strain>
    </source>
</reference>
<keyword evidence="5" id="KW-0720">Serine protease</keyword>
<keyword evidence="6" id="KW-0472">Membrane</keyword>
<dbReference type="PIRSF" id="PIRSF001217">
    <property type="entry name" value="Protease_4_SppA"/>
    <property type="match status" value="1"/>
</dbReference>
<dbReference type="Gene3D" id="3.90.226.10">
    <property type="entry name" value="2-enoyl-CoA Hydratase, Chain A, domain 1"/>
    <property type="match status" value="4"/>
</dbReference>
<dbReference type="CDD" id="cd07018">
    <property type="entry name" value="S49_SppA_67K_type"/>
    <property type="match status" value="1"/>
</dbReference>
<evidence type="ECO:0000313" key="10">
    <source>
        <dbReference type="Proteomes" id="UP000253517"/>
    </source>
</evidence>
<evidence type="ECO:0000259" key="8">
    <source>
        <dbReference type="Pfam" id="PF01343"/>
    </source>
</evidence>
<dbReference type="SUPFAM" id="SSF52096">
    <property type="entry name" value="ClpP/crotonase"/>
    <property type="match status" value="2"/>
</dbReference>
<keyword evidence="3 9" id="KW-0645">Protease</keyword>
<evidence type="ECO:0000256" key="7">
    <source>
        <dbReference type="PIRSR" id="PIRSR001217-1"/>
    </source>
</evidence>
<feature type="domain" description="Peptidase S49" evidence="8">
    <location>
        <begin position="121"/>
        <end position="274"/>
    </location>
</feature>
<dbReference type="InterPro" id="IPR047272">
    <property type="entry name" value="S49_SppA_C"/>
</dbReference>
<evidence type="ECO:0000256" key="1">
    <source>
        <dbReference type="ARBA" id="ARBA00004370"/>
    </source>
</evidence>
<dbReference type="GO" id="GO:0006465">
    <property type="term" value="P:signal peptide processing"/>
    <property type="evidence" value="ECO:0007669"/>
    <property type="project" value="InterPro"/>
</dbReference>
<evidence type="ECO:0000256" key="3">
    <source>
        <dbReference type="ARBA" id="ARBA00022670"/>
    </source>
</evidence>
<name>A0A369A3U4_9FLAO</name>